<reference evidence="1 2" key="1">
    <citation type="submission" date="2013-09" db="EMBL/GenBank/DDBJ databases">
        <title>Whole genome shotgun sequence of Novosphingobium tardaugens NBRC 16725.</title>
        <authorList>
            <person name="Isaki S."/>
            <person name="Hosoyama A."/>
            <person name="Tsuchikane K."/>
            <person name="Katsumata H."/>
            <person name="Ando Y."/>
            <person name="Yamazaki S."/>
            <person name="Fujita N."/>
        </authorList>
    </citation>
    <scope>NUCLEOTIDE SEQUENCE [LARGE SCALE GENOMIC DNA]</scope>
    <source>
        <strain evidence="1 2">NBRC 16725</strain>
    </source>
</reference>
<organism evidence="1 2">
    <name type="scientific">Caenibius tardaugens NBRC 16725</name>
    <dbReference type="NCBI Taxonomy" id="1219035"/>
    <lineage>
        <taxon>Bacteria</taxon>
        <taxon>Pseudomonadati</taxon>
        <taxon>Pseudomonadota</taxon>
        <taxon>Alphaproteobacteria</taxon>
        <taxon>Sphingomonadales</taxon>
        <taxon>Erythrobacteraceae</taxon>
        <taxon>Caenibius</taxon>
    </lineage>
</organism>
<accession>U2Y9Q1</accession>
<protein>
    <submittedName>
        <fullName evidence="1">Uncharacterized protein</fullName>
    </submittedName>
</protein>
<keyword evidence="2" id="KW-1185">Reference proteome</keyword>
<proteinExistence type="predicted"/>
<dbReference type="RefSeq" id="WP_021690879.1">
    <property type="nucleotide sequence ID" value="NZ_BASZ01000007.1"/>
</dbReference>
<dbReference type="EMBL" id="BASZ01000007">
    <property type="protein sequence ID" value="GAD50061.1"/>
    <property type="molecule type" value="Genomic_DNA"/>
</dbReference>
<evidence type="ECO:0000313" key="1">
    <source>
        <dbReference type="EMBL" id="GAD50061.1"/>
    </source>
</evidence>
<dbReference type="AlphaFoldDB" id="U2Y9Q1"/>
<dbReference type="Proteomes" id="UP000016568">
    <property type="component" value="Unassembled WGS sequence"/>
</dbReference>
<name>U2Y9Q1_9SPHN</name>
<sequence length="77" mass="9028">MAAYHPRQSDAVETVKDAMEIVRPEFEIISRVEMKLIHRKDIFAVEQIHFSIGDIQYISTLFVIWRYLTEIVHALPA</sequence>
<dbReference type="KEGG" id="ntd:EGO55_06465"/>
<gene>
    <name evidence="1" type="ORF">NT2_07_00610</name>
</gene>
<comment type="caution">
    <text evidence="1">The sequence shown here is derived from an EMBL/GenBank/DDBJ whole genome shotgun (WGS) entry which is preliminary data.</text>
</comment>
<evidence type="ECO:0000313" key="2">
    <source>
        <dbReference type="Proteomes" id="UP000016568"/>
    </source>
</evidence>